<dbReference type="Gene3D" id="3.30.870.10">
    <property type="entry name" value="Endonuclease Chain A"/>
    <property type="match status" value="1"/>
</dbReference>
<protein>
    <recommendedName>
        <fullName evidence="3">PLD-like domain-containing protein</fullName>
    </recommendedName>
</protein>
<gene>
    <name evidence="1" type="ORF">ACFPU1_16895</name>
</gene>
<evidence type="ECO:0000313" key="2">
    <source>
        <dbReference type="Proteomes" id="UP001596142"/>
    </source>
</evidence>
<name>A0ABW0YSS4_9BACI</name>
<dbReference type="RefSeq" id="WP_385943504.1">
    <property type="nucleotide sequence ID" value="NZ_JBHSPG010000003.1"/>
</dbReference>
<organism evidence="1 2">
    <name type="scientific">Thalassorhabdus alkalitolerans</name>
    <dbReference type="NCBI Taxonomy" id="2282697"/>
    <lineage>
        <taxon>Bacteria</taxon>
        <taxon>Bacillati</taxon>
        <taxon>Bacillota</taxon>
        <taxon>Bacilli</taxon>
        <taxon>Bacillales</taxon>
        <taxon>Bacillaceae</taxon>
        <taxon>Thalassorhabdus</taxon>
    </lineage>
</organism>
<accession>A0ABW0YSS4</accession>
<sequence>MKDENNFTIEIKDAKVVFTQGTDNFEEIFSTSIRNKHLYLTTFNYGLPKNYDGWIKKDIEYINEIIVVFNNREKNVSNLIRRSLRKNPYIQFFYNEVNHSKIISNGSSLYIGSANLTDFSKDNFEAGVIVKDVDKIKQIEDRVFKNAHLKYEPIFTDPVSPLIVPFLLIYREVEKEFNYIKRLLNDIKRIERLSEEEIPDYGDELCTYISKYIDIFRLAKDDLISYATEKTEEYFVIQNLLEEIEDKLNYLKNEQPIGSSTISLLGFLEDYYNCLDEYKEHFWRINTFDSDVTLLEEQIYFKKVENIFKRLNHLRIKWISLIKSNTYIEYRDSHSPIIFWLESPSQAKKYWQYFLH</sequence>
<reference evidence="2" key="1">
    <citation type="journal article" date="2019" name="Int. J. Syst. Evol. Microbiol.">
        <title>The Global Catalogue of Microorganisms (GCM) 10K type strain sequencing project: providing services to taxonomists for standard genome sequencing and annotation.</title>
        <authorList>
            <consortium name="The Broad Institute Genomics Platform"/>
            <consortium name="The Broad Institute Genome Sequencing Center for Infectious Disease"/>
            <person name="Wu L."/>
            <person name="Ma J."/>
        </authorList>
    </citation>
    <scope>NUCLEOTIDE SEQUENCE [LARGE SCALE GENOMIC DNA]</scope>
    <source>
        <strain evidence="2">CECT 7184</strain>
    </source>
</reference>
<comment type="caution">
    <text evidence="1">The sequence shown here is derived from an EMBL/GenBank/DDBJ whole genome shotgun (WGS) entry which is preliminary data.</text>
</comment>
<evidence type="ECO:0008006" key="3">
    <source>
        <dbReference type="Google" id="ProtNLM"/>
    </source>
</evidence>
<proteinExistence type="predicted"/>
<dbReference type="SUPFAM" id="SSF56024">
    <property type="entry name" value="Phospholipase D/nuclease"/>
    <property type="match status" value="1"/>
</dbReference>
<keyword evidence="2" id="KW-1185">Reference proteome</keyword>
<dbReference type="Proteomes" id="UP001596142">
    <property type="component" value="Unassembled WGS sequence"/>
</dbReference>
<evidence type="ECO:0000313" key="1">
    <source>
        <dbReference type="EMBL" id="MFC5714425.1"/>
    </source>
</evidence>
<dbReference type="EMBL" id="JBHSOZ010000016">
    <property type="protein sequence ID" value="MFC5714425.1"/>
    <property type="molecule type" value="Genomic_DNA"/>
</dbReference>